<feature type="signal peptide" evidence="1">
    <location>
        <begin position="1"/>
        <end position="18"/>
    </location>
</feature>
<reference evidence="2 3" key="1">
    <citation type="submission" date="2020-07" db="EMBL/GenBank/DDBJ databases">
        <title>Draft genome and description of Microvirga mediterraneensis Marseille-Q2068 sp. nov.</title>
        <authorList>
            <person name="Boxberger M."/>
        </authorList>
    </citation>
    <scope>NUCLEOTIDE SEQUENCE [LARGE SCALE GENOMIC DNA]</scope>
    <source>
        <strain evidence="2 3">Marseille-Q2068</strain>
    </source>
</reference>
<accession>A0A838BIQ7</accession>
<evidence type="ECO:0000313" key="2">
    <source>
        <dbReference type="EMBL" id="MBA1154542.1"/>
    </source>
</evidence>
<proteinExistence type="predicted"/>
<evidence type="ECO:0000313" key="3">
    <source>
        <dbReference type="Proteomes" id="UP000572984"/>
    </source>
</evidence>
<dbReference type="Pfam" id="PF06823">
    <property type="entry name" value="DUF1236"/>
    <property type="match status" value="1"/>
</dbReference>
<evidence type="ECO:0000256" key="1">
    <source>
        <dbReference type="SAM" id="SignalP"/>
    </source>
</evidence>
<dbReference type="RefSeq" id="WP_181050244.1">
    <property type="nucleotide sequence ID" value="NZ_JACDXJ010000001.1"/>
</dbReference>
<dbReference type="AlphaFoldDB" id="A0A838BIQ7"/>
<dbReference type="InterPro" id="IPR009642">
    <property type="entry name" value="DUF1236"/>
</dbReference>
<feature type="chain" id="PRO_5032666401" evidence="1">
    <location>
        <begin position="19"/>
        <end position="116"/>
    </location>
</feature>
<sequence length="116" mass="12376">MKAAYHLVLAVFSVGTVAGPTTAPNATGPVSAPVLQANLIPDVIRNVAAEVSSRLNVSQQEAAAPRVEQPTSVGESLSHSVELHPIPRHETYRYAMVDGHRLIVDAASRKIVYVIQ</sequence>
<comment type="caution">
    <text evidence="2">The sequence shown here is derived from an EMBL/GenBank/DDBJ whole genome shotgun (WGS) entry which is preliminary data.</text>
</comment>
<organism evidence="2 3">
    <name type="scientific">Microvirga mediterraneensis</name>
    <dbReference type="NCBI Taxonomy" id="2754695"/>
    <lineage>
        <taxon>Bacteria</taxon>
        <taxon>Pseudomonadati</taxon>
        <taxon>Pseudomonadota</taxon>
        <taxon>Alphaproteobacteria</taxon>
        <taxon>Hyphomicrobiales</taxon>
        <taxon>Methylobacteriaceae</taxon>
        <taxon>Microvirga</taxon>
    </lineage>
</organism>
<name>A0A838BIQ7_9HYPH</name>
<dbReference type="EMBL" id="JACDXJ010000001">
    <property type="protein sequence ID" value="MBA1154542.1"/>
    <property type="molecule type" value="Genomic_DNA"/>
</dbReference>
<keyword evidence="1" id="KW-0732">Signal</keyword>
<gene>
    <name evidence="2" type="ORF">H0S73_00195</name>
</gene>
<dbReference type="Proteomes" id="UP000572984">
    <property type="component" value="Unassembled WGS sequence"/>
</dbReference>
<keyword evidence="3" id="KW-1185">Reference proteome</keyword>
<protein>
    <submittedName>
        <fullName evidence="2">DUF1236 domain-containing protein</fullName>
    </submittedName>
</protein>